<dbReference type="HOGENOM" id="CLU_011226_9_3_6"/>
<sequence length="211" mass="24573">MAVAVNKRSVMTLFCDTTDIYGHQIRLVLAEKGITAEIEFVQANNLPQELLDLNPYGTIPTLIDRDLTLYEPHIAMEYLDERFPHPPLMPVYPIVRANARLAMYRIRKEWYSAYHTIMNDPNSAKANETRKSLQDDLTAVSVMFKETPYFMSEDFTLCDCYFAPLLWRLPLLDITLPKVAEKHYLNYMSRVFERPGFIESLTDDEKKIRAL</sequence>
<keyword evidence="3" id="KW-0808">Transferase</keyword>
<dbReference type="GO" id="GO:0016740">
    <property type="term" value="F:transferase activity"/>
    <property type="evidence" value="ECO:0007669"/>
    <property type="project" value="UniProtKB-KW"/>
</dbReference>
<evidence type="ECO:0000256" key="1">
    <source>
        <dbReference type="ARBA" id="ARBA00009929"/>
    </source>
</evidence>
<proteinExistence type="inferred from homology"/>
<dbReference type="Gene3D" id="3.40.30.10">
    <property type="entry name" value="Glutaredoxin"/>
    <property type="match status" value="1"/>
</dbReference>
<dbReference type="EMBL" id="CP009056">
    <property type="protein sequence ID" value="AJA44537.1"/>
    <property type="molecule type" value="Genomic_DNA"/>
</dbReference>
<reference evidence="4 6" key="2">
    <citation type="submission" date="2018-05" db="EMBL/GenBank/DDBJ databases">
        <title>Reference genomes for bee gut microbiota database.</title>
        <authorList>
            <person name="Ellegaard K.M."/>
        </authorList>
    </citation>
    <scope>NUCLEOTIDE SEQUENCE [LARGE SCALE GENOMIC DNA]</scope>
    <source>
        <strain evidence="4 6">ESL0167</strain>
    </source>
</reference>
<dbReference type="CDD" id="cd03059">
    <property type="entry name" value="GST_N_SspA"/>
    <property type="match status" value="1"/>
</dbReference>
<dbReference type="InterPro" id="IPR034341">
    <property type="entry name" value="SspA_N"/>
</dbReference>
<dbReference type="InterPro" id="IPR036249">
    <property type="entry name" value="Thioredoxin-like_sf"/>
</dbReference>
<dbReference type="Pfam" id="PF13409">
    <property type="entry name" value="GST_N_2"/>
    <property type="match status" value="1"/>
</dbReference>
<evidence type="ECO:0000313" key="5">
    <source>
        <dbReference type="Proteomes" id="UP000030901"/>
    </source>
</evidence>
<dbReference type="InterPro" id="IPR004046">
    <property type="entry name" value="GST_C"/>
</dbReference>
<dbReference type="SUPFAM" id="SSF52833">
    <property type="entry name" value="Thioredoxin-like"/>
    <property type="match status" value="1"/>
</dbReference>
<dbReference type="OrthoDB" id="9781431at2"/>
<protein>
    <submittedName>
        <fullName evidence="3">Glutathione S-transferase</fullName>
    </submittedName>
    <submittedName>
        <fullName evidence="4">Stringent starvation protein A</fullName>
    </submittedName>
</protein>
<dbReference type="InterPro" id="IPR040079">
    <property type="entry name" value="Glutathione_S-Trfase"/>
</dbReference>
<evidence type="ECO:0000313" key="6">
    <source>
        <dbReference type="Proteomes" id="UP000247838"/>
    </source>
</evidence>
<dbReference type="InterPro" id="IPR036282">
    <property type="entry name" value="Glutathione-S-Trfase_C_sf"/>
</dbReference>
<name>A0A0A7S120_FRIPE</name>
<dbReference type="PROSITE" id="PS50404">
    <property type="entry name" value="GST_NTER"/>
    <property type="match status" value="1"/>
</dbReference>
<gene>
    <name evidence="4" type="primary">sspA</name>
    <name evidence="4" type="ORF">DKK76_03430</name>
    <name evidence="3" type="ORF">FPB0191_00708</name>
</gene>
<dbReference type="Proteomes" id="UP000247838">
    <property type="component" value="Unassembled WGS sequence"/>
</dbReference>
<dbReference type="Pfam" id="PF00043">
    <property type="entry name" value="GST_C"/>
    <property type="match status" value="1"/>
</dbReference>
<dbReference type="PANTHER" id="PTHR43968">
    <property type="match status" value="1"/>
</dbReference>
<organism evidence="3 5">
    <name type="scientific">Frischella perrara</name>
    <dbReference type="NCBI Taxonomy" id="1267021"/>
    <lineage>
        <taxon>Bacteria</taxon>
        <taxon>Pseudomonadati</taxon>
        <taxon>Pseudomonadota</taxon>
        <taxon>Gammaproteobacteria</taxon>
        <taxon>Orbales</taxon>
        <taxon>Orbaceae</taxon>
        <taxon>Frischella</taxon>
    </lineage>
</organism>
<evidence type="ECO:0000313" key="4">
    <source>
        <dbReference type="EMBL" id="PXY95953.1"/>
    </source>
</evidence>
<evidence type="ECO:0000313" key="3">
    <source>
        <dbReference type="EMBL" id="AJA44537.1"/>
    </source>
</evidence>
<dbReference type="InterPro" id="IPR004045">
    <property type="entry name" value="Glutathione_S-Trfase_N"/>
</dbReference>
<dbReference type="SFLD" id="SFLDS00019">
    <property type="entry name" value="Glutathione_Transferase_(cytos"/>
    <property type="match status" value="1"/>
</dbReference>
<dbReference type="Gene3D" id="1.20.1050.10">
    <property type="match status" value="1"/>
</dbReference>
<feature type="domain" description="GST N-terminal" evidence="2">
    <location>
        <begin position="9"/>
        <end position="87"/>
    </location>
</feature>
<dbReference type="GO" id="GO:0005737">
    <property type="term" value="C:cytoplasm"/>
    <property type="evidence" value="ECO:0007669"/>
    <property type="project" value="TreeGrafter"/>
</dbReference>
<dbReference type="Proteomes" id="UP000030901">
    <property type="component" value="Chromosome"/>
</dbReference>
<dbReference type="PANTHER" id="PTHR43968:SF6">
    <property type="entry name" value="GLUTATHIONE S-TRANSFERASE OMEGA"/>
    <property type="match status" value="1"/>
</dbReference>
<accession>A0A0A7S120</accession>
<dbReference type="EMBL" id="QGLM01000007">
    <property type="protein sequence ID" value="PXY95953.1"/>
    <property type="molecule type" value="Genomic_DNA"/>
</dbReference>
<evidence type="ECO:0000259" key="2">
    <source>
        <dbReference type="PROSITE" id="PS50404"/>
    </source>
</evidence>
<dbReference type="InterPro" id="IPR050983">
    <property type="entry name" value="GST_Omega/HSP26"/>
</dbReference>
<comment type="similarity">
    <text evidence="1">Belongs to the GST superfamily. HSP26 family.</text>
</comment>
<dbReference type="KEGG" id="fpp:FPB0191_00708"/>
<dbReference type="AlphaFoldDB" id="A0A0A7S120"/>
<dbReference type="SFLD" id="SFLDG00358">
    <property type="entry name" value="Main_(cytGST)"/>
    <property type="match status" value="1"/>
</dbReference>
<dbReference type="SUPFAM" id="SSF47616">
    <property type="entry name" value="GST C-terminal domain-like"/>
    <property type="match status" value="1"/>
</dbReference>
<dbReference type="RefSeq" id="WP_039104061.1">
    <property type="nucleotide sequence ID" value="NZ_CALYQC010000001.1"/>
</dbReference>
<keyword evidence="5" id="KW-1185">Reference proteome</keyword>
<reference evidence="3 5" key="1">
    <citation type="journal article" date="2014" name="Appl. Environ. Microbiol.">
        <title>Gut symbionts from distinct hosts exhibit genotoxic activity via divergent colibactin biosynthetic pathways.</title>
        <authorList>
            <person name="Engel P."/>
            <person name="Vizcaino M.I."/>
            <person name="Crawford J.M."/>
        </authorList>
    </citation>
    <scope>NUCLEOTIDE SEQUENCE [LARGE SCALE GENOMIC DNA]</scope>
    <source>
        <strain evidence="3 5">PEB0191</strain>
    </source>
</reference>
<dbReference type="STRING" id="1267021.FPB0191_00708"/>